<evidence type="ECO:0000313" key="2">
    <source>
        <dbReference type="Proteomes" id="UP000035681"/>
    </source>
</evidence>
<dbReference type="AlphaFoldDB" id="A0A0K0E365"/>
<feature type="compositionally biased region" description="Basic and acidic residues" evidence="1">
    <location>
        <begin position="62"/>
        <end position="91"/>
    </location>
</feature>
<feature type="compositionally biased region" description="Acidic residues" evidence="1">
    <location>
        <begin position="430"/>
        <end position="443"/>
    </location>
</feature>
<feature type="region of interest" description="Disordered" evidence="1">
    <location>
        <begin position="129"/>
        <end position="164"/>
    </location>
</feature>
<feature type="region of interest" description="Disordered" evidence="1">
    <location>
        <begin position="1"/>
        <end position="96"/>
    </location>
</feature>
<name>A0A0K0E365_STRER</name>
<feature type="compositionally biased region" description="Basic and acidic residues" evidence="1">
    <location>
        <begin position="310"/>
        <end position="336"/>
    </location>
</feature>
<evidence type="ECO:0000313" key="3">
    <source>
        <dbReference type="WBParaSite" id="SSTP_0000393600.1"/>
    </source>
</evidence>
<organism evidence="3">
    <name type="scientific">Strongyloides stercoralis</name>
    <name type="common">Threadworm</name>
    <dbReference type="NCBI Taxonomy" id="6248"/>
    <lineage>
        <taxon>Eukaryota</taxon>
        <taxon>Metazoa</taxon>
        <taxon>Ecdysozoa</taxon>
        <taxon>Nematoda</taxon>
        <taxon>Chromadorea</taxon>
        <taxon>Rhabditida</taxon>
        <taxon>Tylenchina</taxon>
        <taxon>Panagrolaimomorpha</taxon>
        <taxon>Strongyloidoidea</taxon>
        <taxon>Strongyloididae</taxon>
        <taxon>Strongyloides</taxon>
    </lineage>
</organism>
<protein>
    <submittedName>
        <fullName evidence="4">DNA replication checkpoint mediator MRC1 domain-containing protein</fullName>
    </submittedName>
</protein>
<dbReference type="Proteomes" id="UP000035681">
    <property type="component" value="Unplaced"/>
</dbReference>
<dbReference type="WBParaSite" id="TCONS_00008265.p1">
    <property type="protein sequence ID" value="TCONS_00008265.p1"/>
    <property type="gene ID" value="XLOC_006221"/>
</dbReference>
<feature type="region of interest" description="Disordered" evidence="1">
    <location>
        <begin position="410"/>
        <end position="443"/>
    </location>
</feature>
<reference evidence="3" key="1">
    <citation type="submission" date="2015-08" db="UniProtKB">
        <authorList>
            <consortium name="WormBaseParasite"/>
        </authorList>
    </citation>
    <scope>IDENTIFICATION</scope>
</reference>
<feature type="compositionally biased region" description="Basic and acidic residues" evidence="1">
    <location>
        <begin position="223"/>
        <end position="237"/>
    </location>
</feature>
<evidence type="ECO:0000256" key="1">
    <source>
        <dbReference type="SAM" id="MobiDB-lite"/>
    </source>
</evidence>
<accession>A0A0K0E365</accession>
<keyword evidence="2" id="KW-1185">Reference proteome</keyword>
<evidence type="ECO:0000313" key="4">
    <source>
        <dbReference type="WBParaSite" id="TCONS_00008265.p1"/>
    </source>
</evidence>
<dbReference type="WBParaSite" id="SSTP_0000393600.1">
    <property type="protein sequence ID" value="SSTP_0000393600.1"/>
    <property type="gene ID" value="SSTP_0000393600"/>
</dbReference>
<sequence>MSESVAGDGNDVEEVSELEGNLKSPTLENGKVLFDVGGDTSNDNEEKTIENDNENQLNVNSKDLETHENKDKDEEKVDEKVSDQPIPEKSKLSKKKERLLAKYGIDPNKKLPRKPSVYGNFVDIAEVKDESERKHMDPWLQESLESPHKKKISPTKVRTGIRGMSRAEWLKRREKKLETIKFAPIKKAEAWLNQHNTQTEDGENETVEVMPIERLSSDDEEEPKTTEESVDKNKEQENEGDGSAIYLDPDVDFMAYCRQEEEEREKKQMFEVSQLKDVNDSELDLLITQGAKFNIPVDRKRKLSGEDFCDNSKKLKTNDDEGKDEITDNIEKKDIQNEDDEDVVENVSKKNTGKLVFDDEEEEEEAKEAIDEVENEEEIEDEEEEEVNDEDIEEENEEALLALQYKKEREKKMKKSDFYDDEASLSGEDVGSDDDEDGSDVDEYEIMDGDFDEVGNQKEIVDDLAKQQMLQELKADEKRLRKIKEKLNIYDEGDPEQAAMIFKYQTRFMTDDVEIDILERNSDTEDHLEVVEVPSEDSNAILSRKASEKEEEDEWDKEIRLGKMIMEKNKAAQMVKKKVASNSIRNALGLNNFLNKLGATDEKSNDKFPNT</sequence>
<feature type="compositionally biased region" description="Acidic residues" evidence="1">
    <location>
        <begin position="358"/>
        <end position="397"/>
    </location>
</feature>
<proteinExistence type="predicted"/>
<feature type="region of interest" description="Disordered" evidence="1">
    <location>
        <begin position="308"/>
        <end position="397"/>
    </location>
</feature>
<feature type="region of interest" description="Disordered" evidence="1">
    <location>
        <begin position="195"/>
        <end position="248"/>
    </location>
</feature>
<dbReference type="STRING" id="6248.A0A0K0E365"/>